<evidence type="ECO:0000256" key="3">
    <source>
        <dbReference type="ARBA" id="ARBA00022475"/>
    </source>
</evidence>
<comment type="caution">
    <text evidence="8">The sequence shown here is derived from an EMBL/GenBank/DDBJ whole genome shotgun (WGS) entry which is preliminary data.</text>
</comment>
<dbReference type="InterPro" id="IPR006726">
    <property type="entry name" value="PHBA_efflux_AaeB/fusaric-R"/>
</dbReference>
<dbReference type="EMBL" id="VZZK01000005">
    <property type="protein sequence ID" value="KAB1080417.1"/>
    <property type="molecule type" value="Genomic_DNA"/>
</dbReference>
<proteinExistence type="predicted"/>
<evidence type="ECO:0000256" key="7">
    <source>
        <dbReference type="SAM" id="Phobius"/>
    </source>
</evidence>
<keyword evidence="9" id="KW-1185">Reference proteome</keyword>
<gene>
    <name evidence="8" type="ORF">F6X53_06905</name>
</gene>
<feature type="transmembrane region" description="Helical" evidence="7">
    <location>
        <begin position="137"/>
        <end position="155"/>
    </location>
</feature>
<evidence type="ECO:0000256" key="1">
    <source>
        <dbReference type="ARBA" id="ARBA00004651"/>
    </source>
</evidence>
<dbReference type="PANTHER" id="PTHR30509">
    <property type="entry name" value="P-HYDROXYBENZOIC ACID EFFLUX PUMP SUBUNIT-RELATED"/>
    <property type="match status" value="1"/>
</dbReference>
<name>A0A6L3T576_9HYPH</name>
<feature type="transmembrane region" description="Helical" evidence="7">
    <location>
        <begin position="86"/>
        <end position="107"/>
    </location>
</feature>
<dbReference type="OrthoDB" id="9807111at2"/>
<dbReference type="PANTHER" id="PTHR30509:SF9">
    <property type="entry name" value="MULTIDRUG RESISTANCE PROTEIN MDTO"/>
    <property type="match status" value="1"/>
</dbReference>
<dbReference type="GO" id="GO:0005886">
    <property type="term" value="C:plasma membrane"/>
    <property type="evidence" value="ECO:0007669"/>
    <property type="project" value="UniProtKB-SubCell"/>
</dbReference>
<dbReference type="GO" id="GO:0022857">
    <property type="term" value="F:transmembrane transporter activity"/>
    <property type="evidence" value="ECO:0007669"/>
    <property type="project" value="InterPro"/>
</dbReference>
<dbReference type="RefSeq" id="WP_150998705.1">
    <property type="nucleotide sequence ID" value="NZ_BPQY01000158.1"/>
</dbReference>
<sequence length="687" mass="72665">MSEAAAAPVPNPVPGPGSPARLDRWLDRIEAVVPRPAAWAFALRIWLAMMLALYAAFWLQLESASSAAVCVAILAQPKRGQALSKALYRFLGTLLGGAVAILLIAAFGQDRVLLLVSFTTWLSLCVFVANFLQDTRAYGAMLSGYTVAIIAIANIDTPQAAFESTVSRVAAIALGIVAITFINDALASPSTWRSLRATLIEVLTSTKAFARDCITRGDPGPERALAQIRRIAPMRADASAIAGELDDGPQRAAGARSAVAALYALAAAGRTFALAVERLERPSPAVAEARALCERLTAEDGPGPGSADLSAAHARLRDLLLGAVRRDAPDLGEVVALQRALDLVIALTYAQDGLAAVSEGHRPLRDVALPTHRDFPVALRAALRIALAFGLSCGFFIAAGWPATSFALVQVAATGALSALNPDPRKFANGVLIGMSLATLSAGFVLFIVLAGGQGFPLLAIAMAPTIMLACFLSLNPPTFGLGFILLVFFPVLLAPSNPQIYNLQTFLQNGLLVVVAAVILSLTVRFVLPVSPEQARAFAFDSAHWDVREALLGEGGDATTRTSLNSDRVAQYAQWNTGPEPVRRRRLGLAFAIAHLEAAAARAHAQLRDLWSVPDLRESSVRARAVLAAGPASAIPDATRALLAAARGADSDTTLRCARAASDLVAAWRVMDRHRRFLHRLQIPSL</sequence>
<feature type="transmembrane region" description="Helical" evidence="7">
    <location>
        <begin position="482"/>
        <end position="501"/>
    </location>
</feature>
<keyword evidence="5 7" id="KW-1133">Transmembrane helix</keyword>
<dbReference type="Pfam" id="PF04632">
    <property type="entry name" value="FUSC"/>
    <property type="match status" value="1"/>
</dbReference>
<protein>
    <submittedName>
        <fullName evidence="8">FUSC family protein</fullName>
    </submittedName>
</protein>
<evidence type="ECO:0000313" key="8">
    <source>
        <dbReference type="EMBL" id="KAB1080417.1"/>
    </source>
</evidence>
<evidence type="ECO:0000256" key="4">
    <source>
        <dbReference type="ARBA" id="ARBA00022692"/>
    </source>
</evidence>
<evidence type="ECO:0000256" key="6">
    <source>
        <dbReference type="ARBA" id="ARBA00023136"/>
    </source>
</evidence>
<keyword evidence="3" id="KW-1003">Cell membrane</keyword>
<evidence type="ECO:0000256" key="2">
    <source>
        <dbReference type="ARBA" id="ARBA00022448"/>
    </source>
</evidence>
<feature type="transmembrane region" description="Helical" evidence="7">
    <location>
        <begin position="427"/>
        <end position="450"/>
    </location>
</feature>
<evidence type="ECO:0000256" key="5">
    <source>
        <dbReference type="ARBA" id="ARBA00022989"/>
    </source>
</evidence>
<feature type="transmembrane region" description="Helical" evidence="7">
    <location>
        <begin position="45"/>
        <end position="74"/>
    </location>
</feature>
<keyword evidence="2" id="KW-0813">Transport</keyword>
<dbReference type="AlphaFoldDB" id="A0A6L3T576"/>
<accession>A0A6L3T576</accession>
<reference evidence="8 9" key="1">
    <citation type="submission" date="2019-09" db="EMBL/GenBank/DDBJ databases">
        <title>YIM 48816 draft genome.</title>
        <authorList>
            <person name="Jiang L."/>
        </authorList>
    </citation>
    <scope>NUCLEOTIDE SEQUENCE [LARGE SCALE GENOMIC DNA]</scope>
    <source>
        <strain evidence="8 9">YIM 48816</strain>
    </source>
</reference>
<organism evidence="8 9">
    <name type="scientific">Methylobacterium soli</name>
    <dbReference type="NCBI Taxonomy" id="553447"/>
    <lineage>
        <taxon>Bacteria</taxon>
        <taxon>Pseudomonadati</taxon>
        <taxon>Pseudomonadota</taxon>
        <taxon>Alphaproteobacteria</taxon>
        <taxon>Hyphomicrobiales</taxon>
        <taxon>Methylobacteriaceae</taxon>
        <taxon>Methylobacterium</taxon>
    </lineage>
</organism>
<keyword evidence="6 7" id="KW-0472">Membrane</keyword>
<feature type="transmembrane region" description="Helical" evidence="7">
    <location>
        <begin position="507"/>
        <end position="529"/>
    </location>
</feature>
<evidence type="ECO:0000313" key="9">
    <source>
        <dbReference type="Proteomes" id="UP000474159"/>
    </source>
</evidence>
<dbReference type="Proteomes" id="UP000474159">
    <property type="component" value="Unassembled WGS sequence"/>
</dbReference>
<comment type="subcellular location">
    <subcellularLocation>
        <location evidence="1">Cell membrane</location>
        <topology evidence="1">Multi-pass membrane protein</topology>
    </subcellularLocation>
</comment>
<keyword evidence="4 7" id="KW-0812">Transmembrane</keyword>
<feature type="transmembrane region" description="Helical" evidence="7">
    <location>
        <begin position="113"/>
        <end position="132"/>
    </location>
</feature>
<feature type="transmembrane region" description="Helical" evidence="7">
    <location>
        <begin position="167"/>
        <end position="186"/>
    </location>
</feature>